<name>A0A0D8JCD2_9BACT</name>
<dbReference type="Proteomes" id="UP000032544">
    <property type="component" value="Unassembled WGS sequence"/>
</dbReference>
<proteinExistence type="predicted"/>
<organism evidence="2 3">
    <name type="scientific">Draconibacterium sediminis</name>
    <dbReference type="NCBI Taxonomy" id="1544798"/>
    <lineage>
        <taxon>Bacteria</taxon>
        <taxon>Pseudomonadati</taxon>
        <taxon>Bacteroidota</taxon>
        <taxon>Bacteroidia</taxon>
        <taxon>Marinilabiliales</taxon>
        <taxon>Prolixibacteraceae</taxon>
        <taxon>Draconibacterium</taxon>
    </lineage>
</organism>
<gene>
    <name evidence="2" type="ORF">LH29_01240</name>
</gene>
<keyword evidence="1" id="KW-0812">Transmembrane</keyword>
<dbReference type="AlphaFoldDB" id="A0A0D8JCD2"/>
<evidence type="ECO:0000313" key="2">
    <source>
        <dbReference type="EMBL" id="KJF44181.1"/>
    </source>
</evidence>
<dbReference type="OrthoDB" id="1120868at2"/>
<comment type="caution">
    <text evidence="2">The sequence shown here is derived from an EMBL/GenBank/DDBJ whole genome shotgun (WGS) entry which is preliminary data.</text>
</comment>
<reference evidence="2 3" key="1">
    <citation type="submission" date="2014-09" db="EMBL/GenBank/DDBJ databases">
        <title>Draft Genome Sequence of Draconibacterium sp. JN14CK-3.</title>
        <authorList>
            <person name="Dong C."/>
            <person name="Lai Q."/>
            <person name="Shao Z."/>
        </authorList>
    </citation>
    <scope>NUCLEOTIDE SEQUENCE [LARGE SCALE GENOMIC DNA]</scope>
    <source>
        <strain evidence="2 3">JN14CK-3</strain>
    </source>
</reference>
<feature type="transmembrane region" description="Helical" evidence="1">
    <location>
        <begin position="60"/>
        <end position="79"/>
    </location>
</feature>
<evidence type="ECO:0000313" key="3">
    <source>
        <dbReference type="Proteomes" id="UP000032544"/>
    </source>
</evidence>
<keyword evidence="3" id="KW-1185">Reference proteome</keyword>
<dbReference type="STRING" id="1544798.LH29_01240"/>
<feature type="transmembrane region" description="Helical" evidence="1">
    <location>
        <begin position="23"/>
        <end position="40"/>
    </location>
</feature>
<keyword evidence="1" id="KW-1133">Transmembrane helix</keyword>
<evidence type="ECO:0000256" key="1">
    <source>
        <dbReference type="SAM" id="Phobius"/>
    </source>
</evidence>
<sequence>MKLFGIQLNRRTFIRWKIYVDRARMYIGYISFVMIAFMFLNDFKDETIRTFLDENKMITYPVMMVVFMVFSLILGRLDTKLGLRKEEMRNAASENPVTMEILQNIKEIKAKLNDES</sequence>
<keyword evidence="1" id="KW-0472">Membrane</keyword>
<dbReference type="RefSeq" id="WP_045025744.1">
    <property type="nucleotide sequence ID" value="NZ_JRHC01000001.1"/>
</dbReference>
<protein>
    <submittedName>
        <fullName evidence="2">Uncharacterized protein</fullName>
    </submittedName>
</protein>
<accession>A0A0D8JCD2</accession>
<dbReference type="EMBL" id="JRHC01000001">
    <property type="protein sequence ID" value="KJF44181.1"/>
    <property type="molecule type" value="Genomic_DNA"/>
</dbReference>